<keyword evidence="15" id="KW-1185">Reference proteome</keyword>
<dbReference type="PANTHER" id="PTHR15487:SF4">
    <property type="entry name" value="ADP-RIBOSYLATION FACTOR-LIKE PROTEIN 2-BINDING PROTEIN"/>
    <property type="match status" value="1"/>
</dbReference>
<evidence type="ECO:0000256" key="2">
    <source>
        <dbReference type="ARBA" id="ARBA00004123"/>
    </source>
</evidence>
<keyword evidence="7 12" id="KW-0969">Cilium</keyword>
<dbReference type="GO" id="GO:0051457">
    <property type="term" value="P:maintenance of protein location in nucleus"/>
    <property type="evidence" value="ECO:0007669"/>
    <property type="project" value="TreeGrafter"/>
</dbReference>
<dbReference type="OrthoDB" id="302784at2759"/>
<proteinExistence type="inferred from homology"/>
<dbReference type="EMBL" id="BGPR01001699">
    <property type="protein sequence ID" value="GBM59794.1"/>
    <property type="molecule type" value="Genomic_DNA"/>
</dbReference>
<evidence type="ECO:0000256" key="7">
    <source>
        <dbReference type="ARBA" id="ARBA00023069"/>
    </source>
</evidence>
<dbReference type="GO" id="GO:0005758">
    <property type="term" value="C:mitochondrial intermembrane space"/>
    <property type="evidence" value="ECO:0007669"/>
    <property type="project" value="UniProtKB-SubCell"/>
</dbReference>
<accession>A0A4Y2H636</accession>
<comment type="caution">
    <text evidence="14">The sequence shown here is derived from an EMBL/GenBank/DDBJ whole genome shotgun (WGS) entry which is preliminary data.</text>
</comment>
<dbReference type="InterPro" id="IPR023379">
    <property type="entry name" value="BART_dom"/>
</dbReference>
<organism evidence="14 15">
    <name type="scientific">Araneus ventricosus</name>
    <name type="common">Orbweaver spider</name>
    <name type="synonym">Epeira ventricosa</name>
    <dbReference type="NCBI Taxonomy" id="182803"/>
    <lineage>
        <taxon>Eukaryota</taxon>
        <taxon>Metazoa</taxon>
        <taxon>Ecdysozoa</taxon>
        <taxon>Arthropoda</taxon>
        <taxon>Chelicerata</taxon>
        <taxon>Arachnida</taxon>
        <taxon>Araneae</taxon>
        <taxon>Araneomorphae</taxon>
        <taxon>Entelegynae</taxon>
        <taxon>Araneoidea</taxon>
        <taxon>Araneidae</taxon>
        <taxon>Araneus</taxon>
    </lineage>
</organism>
<comment type="function">
    <text evidence="12">Plays a role as an effector of the ADP-ribosylation factor-like protein 2, ARL2.</text>
</comment>
<comment type="subcellular location">
    <subcellularLocation>
        <location evidence="1 12">Cytoplasm</location>
        <location evidence="1 12">Cytoskeleton</location>
        <location evidence="1 12">Cilium basal body</location>
    </subcellularLocation>
    <subcellularLocation>
        <location evidence="3 12">Cytoplasm</location>
        <location evidence="3 12">Cytoskeleton</location>
        <location evidence="3 12">Microtubule organizing center</location>
        <location evidence="3 12">Centrosome</location>
    </subcellularLocation>
    <subcellularLocation>
        <location evidence="12">Cytoplasm</location>
    </subcellularLocation>
    <subcellularLocation>
        <location evidence="2 12">Nucleus</location>
    </subcellularLocation>
    <subcellularLocation>
        <location evidence="12">Mitochondrion intermembrane space</location>
    </subcellularLocation>
</comment>
<keyword evidence="6 12" id="KW-0963">Cytoplasm</keyword>
<dbReference type="GO" id="GO:0005813">
    <property type="term" value="C:centrosome"/>
    <property type="evidence" value="ECO:0007669"/>
    <property type="project" value="UniProtKB-SubCell"/>
</dbReference>
<keyword evidence="8 12" id="KW-0496">Mitochondrion</keyword>
<evidence type="ECO:0000256" key="9">
    <source>
        <dbReference type="ARBA" id="ARBA00023212"/>
    </source>
</evidence>
<dbReference type="Proteomes" id="UP000499080">
    <property type="component" value="Unassembled WGS sequence"/>
</dbReference>
<evidence type="ECO:0000313" key="14">
    <source>
        <dbReference type="EMBL" id="GBM59794.1"/>
    </source>
</evidence>
<sequence>MATAEEDIVCISNNDCQFDTVIGYIEDIIIDPSFSKLQHNFMEKHYEKFEECEENKLEYINVFNAYTELIEKHIEASLLKRIPGFSMKEFLKDIANKQTELDGDVFDILVSFTDFISFKEMFLDYKAAKEGRTPDLSINCSKNG</sequence>
<evidence type="ECO:0000256" key="6">
    <source>
        <dbReference type="ARBA" id="ARBA00022490"/>
    </source>
</evidence>
<evidence type="ECO:0000256" key="8">
    <source>
        <dbReference type="ARBA" id="ARBA00023128"/>
    </source>
</evidence>
<evidence type="ECO:0000256" key="10">
    <source>
        <dbReference type="ARBA" id="ARBA00023242"/>
    </source>
</evidence>
<dbReference type="InterPro" id="IPR042541">
    <property type="entry name" value="BART_sf"/>
</dbReference>
<name>A0A4Y2H636_ARAVE</name>
<keyword evidence="11 12" id="KW-0966">Cell projection</keyword>
<dbReference type="Pfam" id="PF11527">
    <property type="entry name" value="ARL2_Bind_BART"/>
    <property type="match status" value="1"/>
</dbReference>
<protein>
    <recommendedName>
        <fullName evidence="5 12">ADP-ribosylation factor-like protein 2-binding protein</fullName>
        <shortName evidence="12">ARF-like 2-binding protein</shortName>
    </recommendedName>
</protein>
<reference evidence="14 15" key="1">
    <citation type="journal article" date="2019" name="Sci. Rep.">
        <title>Orb-weaving spider Araneus ventricosus genome elucidates the spidroin gene catalogue.</title>
        <authorList>
            <person name="Kono N."/>
            <person name="Nakamura H."/>
            <person name="Ohtoshi R."/>
            <person name="Moran D.A.P."/>
            <person name="Shinohara A."/>
            <person name="Yoshida Y."/>
            <person name="Fujiwara M."/>
            <person name="Mori M."/>
            <person name="Tomita M."/>
            <person name="Arakawa K."/>
        </authorList>
    </citation>
    <scope>NUCLEOTIDE SEQUENCE [LARGE SCALE GENOMIC DNA]</scope>
</reference>
<keyword evidence="9 12" id="KW-0206">Cytoskeleton</keyword>
<dbReference type="PANTHER" id="PTHR15487">
    <property type="entry name" value="ADP-RIBOSYLATION FACTOR-LIKE PROTEIN 2-BINDING PROTEIN"/>
    <property type="match status" value="1"/>
</dbReference>
<gene>
    <name evidence="14" type="primary">ARL2BP</name>
    <name evidence="14" type="ORF">AVEN_14376_1</name>
</gene>
<evidence type="ECO:0000256" key="1">
    <source>
        <dbReference type="ARBA" id="ARBA00004120"/>
    </source>
</evidence>
<dbReference type="GO" id="GO:0005634">
    <property type="term" value="C:nucleus"/>
    <property type="evidence" value="ECO:0007669"/>
    <property type="project" value="UniProtKB-SubCell"/>
</dbReference>
<evidence type="ECO:0000313" key="15">
    <source>
        <dbReference type="Proteomes" id="UP000499080"/>
    </source>
</evidence>
<dbReference type="AlphaFoldDB" id="A0A4Y2H636"/>
<evidence type="ECO:0000256" key="12">
    <source>
        <dbReference type="RuleBase" id="RU367099"/>
    </source>
</evidence>
<feature type="domain" description="BART" evidence="13">
    <location>
        <begin position="18"/>
        <end position="130"/>
    </location>
</feature>
<keyword evidence="10 12" id="KW-0539">Nucleus</keyword>
<dbReference type="Gene3D" id="1.20.1520.10">
    <property type="entry name" value="ADP-ribosylation factor-like 2-binding protein, domain"/>
    <property type="match status" value="1"/>
</dbReference>
<comment type="similarity">
    <text evidence="4 12">Belongs to the ARL2BP family.</text>
</comment>
<dbReference type="GO" id="GO:0005929">
    <property type="term" value="C:cilium"/>
    <property type="evidence" value="ECO:0007669"/>
    <property type="project" value="UniProtKB-UniRule"/>
</dbReference>
<evidence type="ECO:0000256" key="5">
    <source>
        <dbReference type="ARBA" id="ARBA00014849"/>
    </source>
</evidence>
<dbReference type="InterPro" id="IPR038849">
    <property type="entry name" value="ARL2BP"/>
</dbReference>
<evidence type="ECO:0000259" key="13">
    <source>
        <dbReference type="Pfam" id="PF11527"/>
    </source>
</evidence>
<evidence type="ECO:0000256" key="4">
    <source>
        <dbReference type="ARBA" id="ARBA00009880"/>
    </source>
</evidence>
<evidence type="ECO:0000256" key="11">
    <source>
        <dbReference type="ARBA" id="ARBA00023273"/>
    </source>
</evidence>
<evidence type="ECO:0000256" key="3">
    <source>
        <dbReference type="ARBA" id="ARBA00004300"/>
    </source>
</evidence>